<feature type="transmembrane region" description="Helical" evidence="1">
    <location>
        <begin position="152"/>
        <end position="178"/>
    </location>
</feature>
<evidence type="ECO:0000256" key="1">
    <source>
        <dbReference type="SAM" id="Phobius"/>
    </source>
</evidence>
<evidence type="ECO:0000313" key="3">
    <source>
        <dbReference type="Proteomes" id="UP000659630"/>
    </source>
</evidence>
<keyword evidence="1" id="KW-0472">Membrane</keyword>
<feature type="transmembrane region" description="Helical" evidence="1">
    <location>
        <begin position="190"/>
        <end position="212"/>
    </location>
</feature>
<keyword evidence="3" id="KW-1185">Reference proteome</keyword>
<feature type="transmembrane region" description="Helical" evidence="1">
    <location>
        <begin position="50"/>
        <end position="69"/>
    </location>
</feature>
<dbReference type="EMBL" id="JACONZ010000003">
    <property type="protein sequence ID" value="MBC5581909.1"/>
    <property type="molecule type" value="Genomic_DNA"/>
</dbReference>
<protein>
    <submittedName>
        <fullName evidence="2">Uncharacterized protein</fullName>
    </submittedName>
</protein>
<dbReference type="Proteomes" id="UP000659630">
    <property type="component" value="Unassembled WGS sequence"/>
</dbReference>
<feature type="transmembrane region" description="Helical" evidence="1">
    <location>
        <begin position="75"/>
        <end position="95"/>
    </location>
</feature>
<comment type="caution">
    <text evidence="2">The sequence shown here is derived from an EMBL/GenBank/DDBJ whole genome shotgun (WGS) entry which is preliminary data.</text>
</comment>
<keyword evidence="1" id="KW-0812">Transmembrane</keyword>
<proteinExistence type="predicted"/>
<dbReference type="AlphaFoldDB" id="A0A923IA44"/>
<keyword evidence="1" id="KW-1133">Transmembrane helix</keyword>
<feature type="transmembrane region" description="Helical" evidence="1">
    <location>
        <begin position="116"/>
        <end position="137"/>
    </location>
</feature>
<accession>A0A923IA44</accession>
<sequence>MAYTPPLPPGSWAMKNNLLLLRWNLVWEPELMSQRKPQRRGGSAFLRERSCLIACAAFFAVLDFILALYFHFFLWELFCLVLPEAGVLFLFWWGLGVKRDTLWTRGRAKKERAVPASYGLFNLLPCIIFSVCCAPFLTEVLRSYGSFTAKAMGYGLGLCAALAYLFLCGMYNWGHVLWLSSSASCKKRNLIAFLILGAWLVICGIEFCWSFGNQVQAVR</sequence>
<name>A0A923IA44_9FIRM</name>
<reference evidence="2" key="1">
    <citation type="submission" date="2020-08" db="EMBL/GenBank/DDBJ databases">
        <title>Genome public.</title>
        <authorList>
            <person name="Liu C."/>
            <person name="Sun Q."/>
        </authorList>
    </citation>
    <scope>NUCLEOTIDE SEQUENCE</scope>
    <source>
        <strain evidence="2">BX8</strain>
    </source>
</reference>
<dbReference type="RefSeq" id="WP_186888263.1">
    <property type="nucleotide sequence ID" value="NZ_JACONZ010000003.1"/>
</dbReference>
<organism evidence="2 3">
    <name type="scientific">Anaerofilum hominis</name>
    <dbReference type="NCBI Taxonomy" id="2763016"/>
    <lineage>
        <taxon>Bacteria</taxon>
        <taxon>Bacillati</taxon>
        <taxon>Bacillota</taxon>
        <taxon>Clostridia</taxon>
        <taxon>Eubacteriales</taxon>
        <taxon>Oscillospiraceae</taxon>
        <taxon>Anaerofilum</taxon>
    </lineage>
</organism>
<gene>
    <name evidence="2" type="ORF">H8S23_10345</name>
</gene>
<evidence type="ECO:0000313" key="2">
    <source>
        <dbReference type="EMBL" id="MBC5581909.1"/>
    </source>
</evidence>